<accession>A0ABV2KYM8</accession>
<organism evidence="1 2">
    <name type="scientific">Methylobacterium goesingense</name>
    <dbReference type="NCBI Taxonomy" id="243690"/>
    <lineage>
        <taxon>Bacteria</taxon>
        <taxon>Pseudomonadati</taxon>
        <taxon>Pseudomonadota</taxon>
        <taxon>Alphaproteobacteria</taxon>
        <taxon>Hyphomicrobiales</taxon>
        <taxon>Methylobacteriaceae</taxon>
        <taxon>Methylobacterium</taxon>
    </lineage>
</organism>
<evidence type="ECO:0000313" key="2">
    <source>
        <dbReference type="Proteomes" id="UP001549145"/>
    </source>
</evidence>
<gene>
    <name evidence="1" type="ORF">ABID43_000028</name>
</gene>
<name>A0ABV2KYM8_9HYPH</name>
<protein>
    <submittedName>
        <fullName evidence="1">Uncharacterized protein</fullName>
    </submittedName>
</protein>
<evidence type="ECO:0000313" key="1">
    <source>
        <dbReference type="EMBL" id="MET3690509.1"/>
    </source>
</evidence>
<keyword evidence="2" id="KW-1185">Reference proteome</keyword>
<dbReference type="Proteomes" id="UP001549145">
    <property type="component" value="Unassembled WGS sequence"/>
</dbReference>
<dbReference type="RefSeq" id="WP_238277291.1">
    <property type="nucleotide sequence ID" value="NZ_BPQL01000021.1"/>
</dbReference>
<reference evidence="1 2" key="1">
    <citation type="submission" date="2024-06" db="EMBL/GenBank/DDBJ databases">
        <title>Genomic Encyclopedia of Type Strains, Phase IV (KMG-IV): sequencing the most valuable type-strain genomes for metagenomic binning, comparative biology and taxonomic classification.</title>
        <authorList>
            <person name="Goeker M."/>
        </authorList>
    </citation>
    <scope>NUCLEOTIDE SEQUENCE [LARGE SCALE GENOMIC DNA]</scope>
    <source>
        <strain evidence="1 2">DSM 21331</strain>
    </source>
</reference>
<dbReference type="EMBL" id="JBEPMM010000001">
    <property type="protein sequence ID" value="MET3690509.1"/>
    <property type="molecule type" value="Genomic_DNA"/>
</dbReference>
<sequence length="74" mass="7941">MSFTVRARVSARQFAFQHRSMLGALDQSLSLLTAGMSDVRIVDADGRVHSPCALQAVLFGARAQETPRPVAQAA</sequence>
<comment type="caution">
    <text evidence="1">The sequence shown here is derived from an EMBL/GenBank/DDBJ whole genome shotgun (WGS) entry which is preliminary data.</text>
</comment>
<proteinExistence type="predicted"/>